<feature type="signal peptide" evidence="2">
    <location>
        <begin position="1"/>
        <end position="21"/>
    </location>
</feature>
<dbReference type="InterPro" id="IPR003305">
    <property type="entry name" value="CenC_carb-bd"/>
</dbReference>
<evidence type="ECO:0000313" key="5">
    <source>
        <dbReference type="Proteomes" id="UP000824165"/>
    </source>
</evidence>
<dbReference type="GO" id="GO:0016798">
    <property type="term" value="F:hydrolase activity, acting on glycosyl bonds"/>
    <property type="evidence" value="ECO:0007669"/>
    <property type="project" value="InterPro"/>
</dbReference>
<name>A0A9D1H420_9FIRM</name>
<keyword evidence="1" id="KW-0378">Hydrolase</keyword>
<feature type="chain" id="PRO_5039388658" evidence="2">
    <location>
        <begin position="22"/>
        <end position="517"/>
    </location>
</feature>
<dbReference type="Gene3D" id="2.60.120.260">
    <property type="entry name" value="Galactose-binding domain-like"/>
    <property type="match status" value="2"/>
</dbReference>
<organism evidence="4 5">
    <name type="scientific">Candidatus Ornithomonoglobus intestinigallinarum</name>
    <dbReference type="NCBI Taxonomy" id="2840894"/>
    <lineage>
        <taxon>Bacteria</taxon>
        <taxon>Bacillati</taxon>
        <taxon>Bacillota</taxon>
        <taxon>Clostridia</taxon>
        <taxon>Candidatus Ornithomonoglobus</taxon>
    </lineage>
</organism>
<dbReference type="Gene3D" id="2.60.40.2700">
    <property type="match status" value="1"/>
</dbReference>
<accession>A0A9D1H420</accession>
<evidence type="ECO:0000313" key="4">
    <source>
        <dbReference type="EMBL" id="HIT86155.1"/>
    </source>
</evidence>
<proteinExistence type="predicted"/>
<dbReference type="SUPFAM" id="SSF49785">
    <property type="entry name" value="Galactose-binding domain-like"/>
    <property type="match status" value="1"/>
</dbReference>
<gene>
    <name evidence="4" type="ORF">IAA60_09690</name>
</gene>
<reference evidence="4" key="2">
    <citation type="journal article" date="2021" name="PeerJ">
        <title>Extensive microbial diversity within the chicken gut microbiome revealed by metagenomics and culture.</title>
        <authorList>
            <person name="Gilroy R."/>
            <person name="Ravi A."/>
            <person name="Getino M."/>
            <person name="Pursley I."/>
            <person name="Horton D.L."/>
            <person name="Alikhan N.F."/>
            <person name="Baker D."/>
            <person name="Gharbi K."/>
            <person name="Hall N."/>
            <person name="Watson M."/>
            <person name="Adriaenssens E.M."/>
            <person name="Foster-Nyarko E."/>
            <person name="Jarju S."/>
            <person name="Secka A."/>
            <person name="Antonio M."/>
            <person name="Oren A."/>
            <person name="Chaudhuri R.R."/>
            <person name="La Ragione R."/>
            <person name="Hildebrand F."/>
            <person name="Pallen M.J."/>
        </authorList>
    </citation>
    <scope>NUCLEOTIDE SEQUENCE</scope>
    <source>
        <strain evidence="4">CHK181-108</strain>
    </source>
</reference>
<dbReference type="Pfam" id="PF02018">
    <property type="entry name" value="CBM_4_9"/>
    <property type="match status" value="1"/>
</dbReference>
<sequence>MKRIFAAVTAAVMLAPAAAFAAVTDAGIDEYTLYSFEDKNVSGYETAGGAKASADAGFGGGTALKVTLDDGTGSPGGYKNGSVKLPVTLNKGTAYNISFYYKPLDGGSITKAQPLVYDANEKYKFLDVVSTEAPIGGWYYYSTQYTPDKVSGDENHTDGEGTIELRITREGEGKDNSAYLLDDVTVEPVKGYSNVLFEEDFEGTSSMTAYDLNATVKVSEDNSGNNYAKVTSIGESAKVAPRIKSKHNIKFETGKTYDFTFDAFGISDDAKVKCMWGMDGLTGTYFYNKENEQMSVGEWKTFESEYTATEDKESYIFASAPRNFKGSYAIDNIRLEEAVPQISSAVIGKAQVGDKLDVTVSGDGGLNYKYRIMTSSDGKNYITVADGENVQSIEYTPSAADAGKYIKAVVTGYDGDHAYNTVETEPVQVSGSGVSFTSGLGTELTARVYQQEKDNAFAFIAAYDGSDRLIGIDTAVIKKGETEELSLSVSDKPASAKAAVFDSLAELNLLTAEATLK</sequence>
<keyword evidence="2" id="KW-0732">Signal</keyword>
<evidence type="ECO:0000259" key="3">
    <source>
        <dbReference type="Pfam" id="PF02018"/>
    </source>
</evidence>
<dbReference type="Proteomes" id="UP000824165">
    <property type="component" value="Unassembled WGS sequence"/>
</dbReference>
<feature type="domain" description="CBM-cenC" evidence="3">
    <location>
        <begin position="193"/>
        <end position="315"/>
    </location>
</feature>
<dbReference type="InterPro" id="IPR008979">
    <property type="entry name" value="Galactose-bd-like_sf"/>
</dbReference>
<evidence type="ECO:0000256" key="1">
    <source>
        <dbReference type="ARBA" id="ARBA00022801"/>
    </source>
</evidence>
<comment type="caution">
    <text evidence="4">The sequence shown here is derived from an EMBL/GenBank/DDBJ whole genome shotgun (WGS) entry which is preliminary data.</text>
</comment>
<dbReference type="EMBL" id="DVLU01000104">
    <property type="protein sequence ID" value="HIT86155.1"/>
    <property type="molecule type" value="Genomic_DNA"/>
</dbReference>
<dbReference type="AlphaFoldDB" id="A0A9D1H420"/>
<protein>
    <submittedName>
        <fullName evidence="4">Carbohydrate binding domain-containing protein</fullName>
    </submittedName>
</protein>
<reference evidence="4" key="1">
    <citation type="submission" date="2020-10" db="EMBL/GenBank/DDBJ databases">
        <authorList>
            <person name="Gilroy R."/>
        </authorList>
    </citation>
    <scope>NUCLEOTIDE SEQUENCE</scope>
    <source>
        <strain evidence="4">CHK181-108</strain>
    </source>
</reference>
<evidence type="ECO:0000256" key="2">
    <source>
        <dbReference type="SAM" id="SignalP"/>
    </source>
</evidence>